<dbReference type="AlphaFoldDB" id="V5WE37"/>
<evidence type="ECO:0008006" key="3">
    <source>
        <dbReference type="Google" id="ProtNLM"/>
    </source>
</evidence>
<dbReference type="Proteomes" id="UP000018680">
    <property type="component" value="Chromosome"/>
</dbReference>
<dbReference type="EMBL" id="CP006939">
    <property type="protein sequence ID" value="AHC14042.1"/>
    <property type="molecule type" value="Genomic_DNA"/>
</dbReference>
<dbReference type="RefSeq" id="WP_024266974.1">
    <property type="nucleotide sequence ID" value="NC_023035.1"/>
</dbReference>
<dbReference type="Gene3D" id="3.10.530.10">
    <property type="entry name" value="CPE0013-like"/>
    <property type="match status" value="1"/>
</dbReference>
<evidence type="ECO:0000313" key="1">
    <source>
        <dbReference type="EMBL" id="AHC14042.1"/>
    </source>
</evidence>
<dbReference type="KEGG" id="slr:L21SP2_0613"/>
<dbReference type="InterPro" id="IPR036593">
    <property type="entry name" value="CPE0013-like_sf"/>
</dbReference>
<gene>
    <name evidence="1" type="ORF">L21SP2_0613</name>
</gene>
<name>V5WE37_9SPIO</name>
<accession>V5WE37</accession>
<keyword evidence="2" id="KW-1185">Reference proteome</keyword>
<dbReference type="OrthoDB" id="9811531at2"/>
<dbReference type="PATRIC" id="fig|1307761.3.peg.613"/>
<reference evidence="1 2" key="1">
    <citation type="journal article" date="2015" name="Stand. Genomic Sci.">
        <title>Complete genome sequence and description of Salinispira pacifica gen. nov., sp. nov., a novel spirochaete isolated form a hypersaline microbial mat.</title>
        <authorList>
            <person name="Ben Hania W."/>
            <person name="Joseph M."/>
            <person name="Schumann P."/>
            <person name="Bunk B."/>
            <person name="Fiebig A."/>
            <person name="Sproer C."/>
            <person name="Klenk H.P."/>
            <person name="Fardeau M.L."/>
            <person name="Spring S."/>
        </authorList>
    </citation>
    <scope>NUCLEOTIDE SEQUENCE [LARGE SCALE GENOMIC DNA]</scope>
    <source>
        <strain evidence="1 2">L21-RPul-D2</strain>
    </source>
</reference>
<dbReference type="PANTHER" id="PTHR39450:SF1">
    <property type="entry name" value="DUF1667 DOMAIN-CONTAINING PROTEIN"/>
    <property type="match status" value="1"/>
</dbReference>
<dbReference type="eggNOG" id="COG3862">
    <property type="taxonomic scope" value="Bacteria"/>
</dbReference>
<dbReference type="InterPro" id="IPR012460">
    <property type="entry name" value="DUF1667"/>
</dbReference>
<dbReference type="HOGENOM" id="CLU_148086_0_0_12"/>
<dbReference type="Pfam" id="PF07892">
    <property type="entry name" value="DUF1667"/>
    <property type="match status" value="1"/>
</dbReference>
<organism evidence="1 2">
    <name type="scientific">Salinispira pacifica</name>
    <dbReference type="NCBI Taxonomy" id="1307761"/>
    <lineage>
        <taxon>Bacteria</taxon>
        <taxon>Pseudomonadati</taxon>
        <taxon>Spirochaetota</taxon>
        <taxon>Spirochaetia</taxon>
        <taxon>Spirochaetales</taxon>
        <taxon>Spirochaetaceae</taxon>
        <taxon>Salinispira</taxon>
    </lineage>
</organism>
<proteinExistence type="predicted"/>
<evidence type="ECO:0000313" key="2">
    <source>
        <dbReference type="Proteomes" id="UP000018680"/>
    </source>
</evidence>
<dbReference type="SUPFAM" id="SSF160148">
    <property type="entry name" value="CPE0013-like"/>
    <property type="match status" value="1"/>
</dbReference>
<sequence>MIAENQRLIKLRTREDELTCIVCPIGCRMRITPEDGDLKVEGNRCKRGEIYAREEFSDPRRIVTATCALTGGEARRLSVKSSSGVPVDQIPRFLNALYELRIPAPVKSGDIIAENLGNSGVDLVSTMTVNAVAK</sequence>
<dbReference type="STRING" id="1307761.L21SP2_0613"/>
<protein>
    <recommendedName>
        <fullName evidence="3">Molybdopterin oxidoreductase</fullName>
    </recommendedName>
</protein>
<dbReference type="PANTHER" id="PTHR39450">
    <property type="entry name" value="MOLYBDOPTERIN OXIDOREDUCTASE, 4FE-4S CLUSTER-BINDING SUBUNIT"/>
    <property type="match status" value="1"/>
</dbReference>